<dbReference type="InterPro" id="IPR033433">
    <property type="entry name" value="GtaA_N"/>
</dbReference>
<dbReference type="InterPro" id="IPR052743">
    <property type="entry name" value="Glutaminase_GtaA"/>
</dbReference>
<feature type="signal peptide" evidence="1">
    <location>
        <begin position="1"/>
        <end position="24"/>
    </location>
</feature>
<dbReference type="Proteomes" id="UP000504636">
    <property type="component" value="Unplaced"/>
</dbReference>
<dbReference type="RefSeq" id="XP_033573004.1">
    <property type="nucleotide sequence ID" value="XM_033715919.1"/>
</dbReference>
<evidence type="ECO:0000259" key="3">
    <source>
        <dbReference type="Pfam" id="PF17168"/>
    </source>
</evidence>
<dbReference type="InterPro" id="IPR032514">
    <property type="entry name" value="GtaA_central"/>
</dbReference>
<dbReference type="PANTHER" id="PTHR31987">
    <property type="entry name" value="GLUTAMINASE A-RELATED"/>
    <property type="match status" value="1"/>
</dbReference>
<evidence type="ECO:0000313" key="6">
    <source>
        <dbReference type="RefSeq" id="XP_033573004.1"/>
    </source>
</evidence>
<proteinExistence type="predicted"/>
<dbReference type="Pfam" id="PF17168">
    <property type="entry name" value="DUF5127"/>
    <property type="match status" value="1"/>
</dbReference>
<dbReference type="EMBL" id="MU003708">
    <property type="protein sequence ID" value="KAF2806040.1"/>
    <property type="molecule type" value="Genomic_DNA"/>
</dbReference>
<dbReference type="GeneID" id="54456812"/>
<reference evidence="6" key="2">
    <citation type="submission" date="2020-04" db="EMBL/GenBank/DDBJ databases">
        <authorList>
            <consortium name="NCBI Genome Project"/>
        </authorList>
    </citation>
    <scope>NUCLEOTIDE SEQUENCE</scope>
    <source>
        <strain evidence="6">CBS 304.34</strain>
    </source>
</reference>
<feature type="chain" id="PRO_5044628965" evidence="1">
    <location>
        <begin position="25"/>
        <end position="712"/>
    </location>
</feature>
<organism evidence="4">
    <name type="scientific">Mytilinidion resinicola</name>
    <dbReference type="NCBI Taxonomy" id="574789"/>
    <lineage>
        <taxon>Eukaryota</taxon>
        <taxon>Fungi</taxon>
        <taxon>Dikarya</taxon>
        <taxon>Ascomycota</taxon>
        <taxon>Pezizomycotina</taxon>
        <taxon>Dothideomycetes</taxon>
        <taxon>Pleosporomycetidae</taxon>
        <taxon>Mytilinidiales</taxon>
        <taxon>Mytilinidiaceae</taxon>
        <taxon>Mytilinidion</taxon>
    </lineage>
</organism>
<evidence type="ECO:0000259" key="2">
    <source>
        <dbReference type="Pfam" id="PF16335"/>
    </source>
</evidence>
<evidence type="ECO:0000313" key="4">
    <source>
        <dbReference type="EMBL" id="KAF2806040.1"/>
    </source>
</evidence>
<accession>A0A6A6YBG6</accession>
<dbReference type="OrthoDB" id="3918848at2759"/>
<reference evidence="4 6" key="1">
    <citation type="journal article" date="2020" name="Stud. Mycol.">
        <title>101 Dothideomycetes genomes: a test case for predicting lifestyles and emergence of pathogens.</title>
        <authorList>
            <person name="Haridas S."/>
            <person name="Albert R."/>
            <person name="Binder M."/>
            <person name="Bloem J."/>
            <person name="Labutti K."/>
            <person name="Salamov A."/>
            <person name="Andreopoulos B."/>
            <person name="Baker S."/>
            <person name="Barry K."/>
            <person name="Bills G."/>
            <person name="Bluhm B."/>
            <person name="Cannon C."/>
            <person name="Castanera R."/>
            <person name="Culley D."/>
            <person name="Daum C."/>
            <person name="Ezra D."/>
            <person name="Gonzalez J."/>
            <person name="Henrissat B."/>
            <person name="Kuo A."/>
            <person name="Liang C."/>
            <person name="Lipzen A."/>
            <person name="Lutzoni F."/>
            <person name="Magnuson J."/>
            <person name="Mondo S."/>
            <person name="Nolan M."/>
            <person name="Ohm R."/>
            <person name="Pangilinan J."/>
            <person name="Park H.-J."/>
            <person name="Ramirez L."/>
            <person name="Alfaro M."/>
            <person name="Sun H."/>
            <person name="Tritt A."/>
            <person name="Yoshinaga Y."/>
            <person name="Zwiers L.-H."/>
            <person name="Turgeon B."/>
            <person name="Goodwin S."/>
            <person name="Spatafora J."/>
            <person name="Crous P."/>
            <person name="Grigoriev I."/>
        </authorList>
    </citation>
    <scope>NUCLEOTIDE SEQUENCE</scope>
    <source>
        <strain evidence="4 6">CBS 304.34</strain>
    </source>
</reference>
<dbReference type="Pfam" id="PF16335">
    <property type="entry name" value="GtaA_6_Hairpin"/>
    <property type="match status" value="1"/>
</dbReference>
<evidence type="ECO:0000313" key="5">
    <source>
        <dbReference type="Proteomes" id="UP000504636"/>
    </source>
</evidence>
<keyword evidence="5" id="KW-1185">Reference proteome</keyword>
<keyword evidence="1" id="KW-0732">Signal</keyword>
<evidence type="ECO:0000256" key="1">
    <source>
        <dbReference type="SAM" id="SignalP"/>
    </source>
</evidence>
<name>A0A6A6YBG6_9PEZI</name>
<sequence>MGLTRAFISSALTIITTILALVSASPTFSPIQPPSYPLAVRSPYLSVWLPGGLATNLPTAVPEFWTGQKLGWSILARVEENAKWTTYSLFGFGGSDANVVAATVVSGEYTSTRSTFVLTAGTVKFSLEFFSPVDPRNYVRQSLPFSYFTVTASSSKGVLVQVYSAIDKSFTGNFDANPQISLTHTTSGKTSIYEWTPSNPQVFVEKNNAAQWGTVVFASRQSDGSKSLTYSTGQRDMIRGQFVSNGTLSNPSTSVAADTITAYAHDLGTVTSAASVTFAIGHYHEDAINYLGAHRTPYFRSVYPNSVSALIHFLDDHSSARADSLAFESKLHDLAIETGGEKYRDILALTVRQVFGAIELTIPGGATPTDTDDFLVFMKEISSNGDINTLDVIFPAIPLFYVLAPEYIRLLLEPELRYLKNGGPNQAFPVHDLGTYPNAVGHDDGKEEHMPVEASSVVLIASLWYAKATGNGIWSGSGGTFTSTLTNYADFLSDENNGLYLPSQLSTIDGPGPLAGQTNLAIKSAVALNAFGVLSGIKKYSDRGLYYASQLYNSSGDGIGQSCGDAAPHFTLQTNDVHDCADYAFSTAFNLYPDVLLGLKTFPQAAVDMEDAFYPIARKEAGVQADTRGDWMSTFWGFWAAASGEEGGVTEKQYINDIYAFISNGKNTHPFCDRVHVTGDSVGLEYTWRARPVIGGHFAVLARKKGPDLIWK</sequence>
<feature type="domain" description="Glutaminase A central" evidence="2">
    <location>
        <begin position="340"/>
        <end position="701"/>
    </location>
</feature>
<dbReference type="AlphaFoldDB" id="A0A6A6YBG6"/>
<feature type="domain" description="Glutaminase A N-terminal" evidence="3">
    <location>
        <begin position="112"/>
        <end position="332"/>
    </location>
</feature>
<reference evidence="6" key="3">
    <citation type="submission" date="2025-04" db="UniProtKB">
        <authorList>
            <consortium name="RefSeq"/>
        </authorList>
    </citation>
    <scope>IDENTIFICATION</scope>
    <source>
        <strain evidence="6">CBS 304.34</strain>
    </source>
</reference>
<protein>
    <submittedName>
        <fullName evidence="4 6">DUF1793-domain-containing protein</fullName>
    </submittedName>
</protein>
<dbReference type="PANTHER" id="PTHR31987:SF14">
    <property type="entry name" value="PUTATIVE (AFU_ORTHOLOGUE AFUA_6G09910)-RELATED"/>
    <property type="match status" value="1"/>
</dbReference>
<gene>
    <name evidence="4 6" type="ORF">BDZ99DRAFT_394782</name>
</gene>